<dbReference type="InterPro" id="IPR029058">
    <property type="entry name" value="AB_hydrolase_fold"/>
</dbReference>
<dbReference type="OrthoDB" id="9784036at2"/>
<reference evidence="1 2" key="1">
    <citation type="submission" date="2018-10" db="EMBL/GenBank/DDBJ databases">
        <title>Genomic Encyclopedia of Archaeal and Bacterial Type Strains, Phase II (KMG-II): from individual species to whole genera.</title>
        <authorList>
            <person name="Goeker M."/>
        </authorList>
    </citation>
    <scope>NUCLEOTIDE SEQUENCE [LARGE SCALE GENOMIC DNA]</scope>
    <source>
        <strain evidence="1 2">DSM 23424</strain>
    </source>
</reference>
<dbReference type="Gene3D" id="3.40.50.1820">
    <property type="entry name" value="alpha/beta hydrolase"/>
    <property type="match status" value="1"/>
</dbReference>
<dbReference type="PANTHER" id="PTHR48098:SF6">
    <property type="entry name" value="FERRI-BACILLIBACTIN ESTERASE BESA"/>
    <property type="match status" value="1"/>
</dbReference>
<dbReference type="Pfam" id="PF00756">
    <property type="entry name" value="Esterase"/>
    <property type="match status" value="1"/>
</dbReference>
<evidence type="ECO:0000313" key="2">
    <source>
        <dbReference type="Proteomes" id="UP000271339"/>
    </source>
</evidence>
<keyword evidence="2" id="KW-1185">Reference proteome</keyword>
<sequence>MKNRFIIFLFVLSLAGCKPTTDKAKTSVITPRVLSEAVLAEGQLHRIDSFPSKYVMPRTVDIWTPKDYSEEKEYAVLYMHDGQNLFDATTTWNNQEWMIDELASKLMSEGEIKDIIVVGIHNIPEIRHYEYFPRKAFLMLSEKDQDSIISDARKNNSDISLNSFTADDYLKFIVEEVKSYVDENFSTATERDNTVISGSSMGGLISMYAICEYPEVFGGAACISTHWPGFMPKENNPMPNAFFKYLNDNIPSPETHQFYFDFGTETLDQYYPPFENDLNTIFKEKGYSEVNYKNLKFEGADHSEASWQKRFDIPLSILFKKE</sequence>
<dbReference type="InterPro" id="IPR050583">
    <property type="entry name" value="Mycobacterial_A85_antigen"/>
</dbReference>
<gene>
    <name evidence="1" type="ORF">BXY75_2216</name>
</gene>
<dbReference type="Proteomes" id="UP000271339">
    <property type="component" value="Unassembled WGS sequence"/>
</dbReference>
<accession>A0A3L9YH03</accession>
<dbReference type="SUPFAM" id="SSF53474">
    <property type="entry name" value="alpha/beta-Hydrolases"/>
    <property type="match status" value="1"/>
</dbReference>
<dbReference type="InterPro" id="IPR000801">
    <property type="entry name" value="Esterase-like"/>
</dbReference>
<protein>
    <submittedName>
        <fullName evidence="1">Putative esterase</fullName>
    </submittedName>
</protein>
<dbReference type="PROSITE" id="PS51257">
    <property type="entry name" value="PROKAR_LIPOPROTEIN"/>
    <property type="match status" value="1"/>
</dbReference>
<proteinExistence type="predicted"/>
<organism evidence="1 2">
    <name type="scientific">Ulvibacter antarcticus</name>
    <dbReference type="NCBI Taxonomy" id="442714"/>
    <lineage>
        <taxon>Bacteria</taxon>
        <taxon>Pseudomonadati</taxon>
        <taxon>Bacteroidota</taxon>
        <taxon>Flavobacteriia</taxon>
        <taxon>Flavobacteriales</taxon>
        <taxon>Flavobacteriaceae</taxon>
        <taxon>Ulvibacter</taxon>
    </lineage>
</organism>
<dbReference type="EMBL" id="REFC01000013">
    <property type="protein sequence ID" value="RMA58837.1"/>
    <property type="molecule type" value="Genomic_DNA"/>
</dbReference>
<dbReference type="PANTHER" id="PTHR48098">
    <property type="entry name" value="ENTEROCHELIN ESTERASE-RELATED"/>
    <property type="match status" value="1"/>
</dbReference>
<dbReference type="RefSeq" id="WP_121907773.1">
    <property type="nucleotide sequence ID" value="NZ_REFC01000013.1"/>
</dbReference>
<dbReference type="AlphaFoldDB" id="A0A3L9YH03"/>
<evidence type="ECO:0000313" key="1">
    <source>
        <dbReference type="EMBL" id="RMA58837.1"/>
    </source>
</evidence>
<comment type="caution">
    <text evidence="1">The sequence shown here is derived from an EMBL/GenBank/DDBJ whole genome shotgun (WGS) entry which is preliminary data.</text>
</comment>
<name>A0A3L9YH03_9FLAO</name>